<organism evidence="3 4">
    <name type="scientific">Candidatus Electrothrix communis</name>
    <dbReference type="NCBI Taxonomy" id="1859133"/>
    <lineage>
        <taxon>Bacteria</taxon>
        <taxon>Pseudomonadati</taxon>
        <taxon>Thermodesulfobacteriota</taxon>
        <taxon>Desulfobulbia</taxon>
        <taxon>Desulfobulbales</taxon>
        <taxon>Desulfobulbaceae</taxon>
        <taxon>Candidatus Electrothrix</taxon>
    </lineage>
</organism>
<dbReference type="PANTHER" id="PTHR42895:SF1">
    <property type="entry name" value="IRON-SULFUR CLUSTER PROTEIN"/>
    <property type="match status" value="1"/>
</dbReference>
<dbReference type="EMBL" id="MTKP01000263">
    <property type="protein sequence ID" value="RWX46698.1"/>
    <property type="molecule type" value="Genomic_DNA"/>
</dbReference>
<dbReference type="PANTHER" id="PTHR42895">
    <property type="entry name" value="IRON-SULFUR CLUSTER-BINDING PROTEIN-RELATED"/>
    <property type="match status" value="1"/>
</dbReference>
<evidence type="ECO:0008006" key="5">
    <source>
        <dbReference type="Google" id="ProtNLM"/>
    </source>
</evidence>
<feature type="domain" description="RACo C-terminal" evidence="1">
    <location>
        <begin position="39"/>
        <end position="295"/>
    </location>
</feature>
<dbReference type="InterPro" id="IPR027980">
    <property type="entry name" value="RACo_C"/>
</dbReference>
<proteinExistence type="predicted"/>
<dbReference type="InterPro" id="IPR041414">
    <property type="entry name" value="Raco-like_middle"/>
</dbReference>
<reference evidence="3 4" key="1">
    <citation type="submission" date="2017-01" db="EMBL/GenBank/DDBJ databases">
        <title>The cable genome- insights into the physiology and evolution of filamentous bacteria capable of sulfide oxidation via long distance electron transfer.</title>
        <authorList>
            <person name="Schreiber L."/>
            <person name="Bjerg J.T."/>
            <person name="Boggild A."/>
            <person name="Van De Vossenberg J."/>
            <person name="Meysman F."/>
            <person name="Nielsen L.P."/>
            <person name="Schramm A."/>
            <person name="Kjeldsen K.U."/>
        </authorList>
    </citation>
    <scope>NUCLEOTIDE SEQUENCE [LARGE SCALE GENOMIC DNA]</scope>
    <source>
        <strain evidence="3">A1</strain>
    </source>
</reference>
<dbReference type="Pfam" id="PF14574">
    <property type="entry name" value="RACo_C_ter"/>
    <property type="match status" value="1"/>
</dbReference>
<feature type="domain" description="RACo-like middle region" evidence="2">
    <location>
        <begin position="1"/>
        <end position="35"/>
    </location>
</feature>
<dbReference type="InterPro" id="IPR042259">
    <property type="entry name" value="Raco-like_middle_sf"/>
</dbReference>
<feature type="non-terminal residue" evidence="3">
    <location>
        <position position="1"/>
    </location>
</feature>
<evidence type="ECO:0000259" key="2">
    <source>
        <dbReference type="Pfam" id="PF17651"/>
    </source>
</evidence>
<evidence type="ECO:0000313" key="3">
    <source>
        <dbReference type="EMBL" id="RWX46698.1"/>
    </source>
</evidence>
<keyword evidence="4" id="KW-1185">Reference proteome</keyword>
<evidence type="ECO:0000313" key="4">
    <source>
        <dbReference type="Proteomes" id="UP000288086"/>
    </source>
</evidence>
<name>A0A3S3R8E3_9BACT</name>
<dbReference type="Gene3D" id="3.30.420.480">
    <property type="entry name" value="Domain of unknown function (DUF4445)"/>
    <property type="match status" value="1"/>
</dbReference>
<comment type="caution">
    <text evidence="3">The sequence shown here is derived from an EMBL/GenBank/DDBJ whole genome shotgun (WGS) entry which is preliminary data.</text>
</comment>
<protein>
    <recommendedName>
        <fullName evidence="5">RACo C-terminal domain-containing protein</fullName>
    </recommendedName>
</protein>
<dbReference type="Proteomes" id="UP000288086">
    <property type="component" value="Unassembled WGS sequence"/>
</dbReference>
<gene>
    <name evidence="3" type="ORF">VT98_12631</name>
</gene>
<dbReference type="Pfam" id="PF17651">
    <property type="entry name" value="Raco_middle"/>
    <property type="match status" value="1"/>
</dbReference>
<sequence>GLDLSDTCASLVYPAISSYVGGDIVAGVMASGMYRSKQLTLFIDVGTNAEIVIGNRDWLACAACSAGPAFEGGGITHGIRAVEGAISDFSLNPETLEPMNVTEGGKAPIGICGSGLLIIVATLFEYGLLNQSGKFHPLDHPRIREGRSGHEYVLAWQDECAADHDIVINEVDIENFIRAKGAIFAGITTVLQQVGLQVIDLERIILAGGFGSYIDLDSAMSVGLLPEVAPDKILYLGNGSLTGSWMCELSNHIRRDVVEAVRKMTSFELSEVPGFKDQYMASMFLPHTDLALFPGFAQRVRENKKE</sequence>
<accession>A0A3S3R8E3</accession>
<dbReference type="InterPro" id="IPR052911">
    <property type="entry name" value="Corrinoid_activation_enz"/>
</dbReference>
<evidence type="ECO:0000259" key="1">
    <source>
        <dbReference type="Pfam" id="PF14574"/>
    </source>
</evidence>
<dbReference type="AlphaFoldDB" id="A0A3S3R8E3"/>